<reference evidence="3" key="1">
    <citation type="submission" date="2025-08" db="UniProtKB">
        <authorList>
            <consortium name="RefSeq"/>
        </authorList>
    </citation>
    <scope>IDENTIFICATION</scope>
    <source>
        <tissue evidence="3">Whole body</tissue>
    </source>
</reference>
<dbReference type="RefSeq" id="XP_024887570.1">
    <property type="nucleotide sequence ID" value="XM_025031802.1"/>
</dbReference>
<evidence type="ECO:0000313" key="2">
    <source>
        <dbReference type="Proteomes" id="UP000504618"/>
    </source>
</evidence>
<evidence type="ECO:0000256" key="1">
    <source>
        <dbReference type="SAM" id="MobiDB-lite"/>
    </source>
</evidence>
<evidence type="ECO:0000313" key="3">
    <source>
        <dbReference type="RefSeq" id="XP_024887570.1"/>
    </source>
</evidence>
<organism evidence="2 3">
    <name type="scientific">Temnothorax curvispinosus</name>
    <dbReference type="NCBI Taxonomy" id="300111"/>
    <lineage>
        <taxon>Eukaryota</taxon>
        <taxon>Metazoa</taxon>
        <taxon>Ecdysozoa</taxon>
        <taxon>Arthropoda</taxon>
        <taxon>Hexapoda</taxon>
        <taxon>Insecta</taxon>
        <taxon>Pterygota</taxon>
        <taxon>Neoptera</taxon>
        <taxon>Endopterygota</taxon>
        <taxon>Hymenoptera</taxon>
        <taxon>Apocrita</taxon>
        <taxon>Aculeata</taxon>
        <taxon>Formicoidea</taxon>
        <taxon>Formicidae</taxon>
        <taxon>Myrmicinae</taxon>
        <taxon>Temnothorax</taxon>
    </lineage>
</organism>
<accession>A0A6J1R405</accession>
<gene>
    <name evidence="3" type="primary">LOC112464666</name>
</gene>
<name>A0A6J1R405_9HYME</name>
<dbReference type="AlphaFoldDB" id="A0A6J1R405"/>
<sequence>MDITLGEEDDLVEAENIKYLDDDIDDYNVIQASVAGSAIQASEAIIETSNINNNNENTENYDPSTLTKSKRISSRQKVNEVKDSTRILADVAEKTYTMKKKFCDDLIL</sequence>
<dbReference type="OrthoDB" id="7695995at2759"/>
<feature type="compositionally biased region" description="Low complexity" evidence="1">
    <location>
        <begin position="50"/>
        <end position="60"/>
    </location>
</feature>
<proteinExistence type="predicted"/>
<dbReference type="Proteomes" id="UP000504618">
    <property type="component" value="Unplaced"/>
</dbReference>
<dbReference type="GeneID" id="112464666"/>
<keyword evidence="2" id="KW-1185">Reference proteome</keyword>
<feature type="non-terminal residue" evidence="3">
    <location>
        <position position="108"/>
    </location>
</feature>
<feature type="region of interest" description="Disordered" evidence="1">
    <location>
        <begin position="50"/>
        <end position="73"/>
    </location>
</feature>
<protein>
    <submittedName>
        <fullName evidence="3">Uncharacterized protein LOC112464666</fullName>
    </submittedName>
</protein>